<sequence length="379" mass="43275">MKFRRVGGETFYANFKYERVPTFCFICGIMGHSERFCKKLYELPADRIDKPYSIEMKAPSERNFLVGVSMVRYAKAACWSGDVGEDACRGGRCLSTIQGSIQFSPPPIMNTLSWNCRGLGNPRAIQFLTDICVQKKPNFLFLCETLSKKDVMDRIKNKLGFDSCFVVEAQGRKGGLALLWKNSDDAHLLGYSDNHIDIEIHSSGSARWRLTGFYGEPNRTLRDRTWQLLKSIAPSSPLPWCIIGDFNNIASQDEKQGGRSYPSYLLTGFQDVIRHCCLFDLKLHGYAFTWERGRGTAHHVEIRLDKALVTQHWLDLFPNAILSNCDFSSSDHTPIFLQPEISSCVNQLKLFRYENAWSREPYCQQIVKSCWEEHANCTA</sequence>
<organism evidence="3 4">
    <name type="scientific">Cannabis sativa</name>
    <name type="common">Hemp</name>
    <name type="synonym">Marijuana</name>
    <dbReference type="NCBI Taxonomy" id="3483"/>
    <lineage>
        <taxon>Eukaryota</taxon>
        <taxon>Viridiplantae</taxon>
        <taxon>Streptophyta</taxon>
        <taxon>Embryophyta</taxon>
        <taxon>Tracheophyta</taxon>
        <taxon>Spermatophyta</taxon>
        <taxon>Magnoliopsida</taxon>
        <taxon>eudicotyledons</taxon>
        <taxon>Gunneridae</taxon>
        <taxon>Pentapetalae</taxon>
        <taxon>rosids</taxon>
        <taxon>fabids</taxon>
        <taxon>Rosales</taxon>
        <taxon>Cannabaceae</taxon>
        <taxon>Cannabis</taxon>
    </lineage>
</organism>
<dbReference type="OMA" id="EEHANCT"/>
<dbReference type="Pfam" id="PF14392">
    <property type="entry name" value="zf-CCHC_4"/>
    <property type="match status" value="1"/>
</dbReference>
<dbReference type="Gramene" id="evm.model.02.2700">
    <property type="protein sequence ID" value="cds.evm.model.02.2700"/>
    <property type="gene ID" value="evm.TU.02.2700"/>
</dbReference>
<dbReference type="InterPro" id="IPR025836">
    <property type="entry name" value="Zn_knuckle_CX2CX4HX4C"/>
</dbReference>
<accession>A0A803NYG3</accession>
<dbReference type="InterPro" id="IPR036691">
    <property type="entry name" value="Endo/exonu/phosph_ase_sf"/>
</dbReference>
<evidence type="ECO:0000259" key="2">
    <source>
        <dbReference type="Pfam" id="PF14392"/>
    </source>
</evidence>
<keyword evidence="4" id="KW-1185">Reference proteome</keyword>
<feature type="domain" description="Zinc knuckle CX2CX4HX4C" evidence="2">
    <location>
        <begin position="1"/>
        <end position="39"/>
    </location>
</feature>
<name>A0A803NYG3_CANSA</name>
<dbReference type="Pfam" id="PF03372">
    <property type="entry name" value="Exo_endo_phos"/>
    <property type="match status" value="1"/>
</dbReference>
<evidence type="ECO:0008006" key="5">
    <source>
        <dbReference type="Google" id="ProtNLM"/>
    </source>
</evidence>
<dbReference type="Gene3D" id="3.60.10.10">
    <property type="entry name" value="Endonuclease/exonuclease/phosphatase"/>
    <property type="match status" value="1"/>
</dbReference>
<dbReference type="GO" id="GO:0003824">
    <property type="term" value="F:catalytic activity"/>
    <property type="evidence" value="ECO:0007669"/>
    <property type="project" value="InterPro"/>
</dbReference>
<dbReference type="InterPro" id="IPR005135">
    <property type="entry name" value="Endo/exonuclease/phosphatase"/>
</dbReference>
<protein>
    <recommendedName>
        <fullName evidence="5">Endonuclease/exonuclease/phosphatase domain-containing protein</fullName>
    </recommendedName>
</protein>
<dbReference type="SUPFAM" id="SSF56219">
    <property type="entry name" value="DNase I-like"/>
    <property type="match status" value="1"/>
</dbReference>
<dbReference type="Proteomes" id="UP000596661">
    <property type="component" value="Chromosome 2"/>
</dbReference>
<dbReference type="EnsemblPlants" id="evm.model.02.2700">
    <property type="protein sequence ID" value="cds.evm.model.02.2700"/>
    <property type="gene ID" value="evm.TU.02.2700"/>
</dbReference>
<evidence type="ECO:0000313" key="3">
    <source>
        <dbReference type="EnsemblPlants" id="cds.evm.model.02.2700"/>
    </source>
</evidence>
<reference evidence="3" key="1">
    <citation type="submission" date="2018-11" db="EMBL/GenBank/DDBJ databases">
        <authorList>
            <person name="Grassa J C."/>
        </authorList>
    </citation>
    <scope>NUCLEOTIDE SEQUENCE [LARGE SCALE GENOMIC DNA]</scope>
</reference>
<reference evidence="3" key="2">
    <citation type="submission" date="2021-03" db="UniProtKB">
        <authorList>
            <consortium name="EnsemblPlants"/>
        </authorList>
    </citation>
    <scope>IDENTIFICATION</scope>
</reference>
<dbReference type="PANTHER" id="PTHR35218:SF9">
    <property type="entry name" value="ENDONUCLEASE_EXONUCLEASE_PHOSPHATASE DOMAIN-CONTAINING PROTEIN"/>
    <property type="match status" value="1"/>
</dbReference>
<dbReference type="PANTHER" id="PTHR35218">
    <property type="entry name" value="RNASE H DOMAIN-CONTAINING PROTEIN"/>
    <property type="match status" value="1"/>
</dbReference>
<dbReference type="AlphaFoldDB" id="A0A803NYG3"/>
<evidence type="ECO:0000313" key="4">
    <source>
        <dbReference type="Proteomes" id="UP000596661"/>
    </source>
</evidence>
<evidence type="ECO:0000259" key="1">
    <source>
        <dbReference type="Pfam" id="PF03372"/>
    </source>
</evidence>
<feature type="domain" description="Endonuclease/exonuclease/phosphatase" evidence="1">
    <location>
        <begin position="112"/>
        <end position="332"/>
    </location>
</feature>
<proteinExistence type="predicted"/>
<dbReference type="EMBL" id="UZAU01000235">
    <property type="status" value="NOT_ANNOTATED_CDS"/>
    <property type="molecule type" value="Genomic_DNA"/>
</dbReference>